<dbReference type="Proteomes" id="UP000634136">
    <property type="component" value="Unassembled WGS sequence"/>
</dbReference>
<gene>
    <name evidence="2" type="ORF">G2W53_000523</name>
</gene>
<dbReference type="AlphaFoldDB" id="A0A834XFH9"/>
<protein>
    <submittedName>
        <fullName evidence="2">MORN repeat-containing protein 1-like</fullName>
    </submittedName>
</protein>
<dbReference type="EMBL" id="JAAIUW010000001">
    <property type="protein sequence ID" value="KAF7843618.1"/>
    <property type="molecule type" value="Genomic_DNA"/>
</dbReference>
<evidence type="ECO:0000313" key="3">
    <source>
        <dbReference type="Proteomes" id="UP000634136"/>
    </source>
</evidence>
<dbReference type="OrthoDB" id="10640464at2759"/>
<name>A0A834XFH9_9FABA</name>
<accession>A0A834XFH9</accession>
<reference evidence="2" key="1">
    <citation type="submission" date="2020-09" db="EMBL/GenBank/DDBJ databases">
        <title>Genome-Enabled Discovery of Anthraquinone Biosynthesis in Senna tora.</title>
        <authorList>
            <person name="Kang S.-H."/>
            <person name="Pandey R.P."/>
            <person name="Lee C.-M."/>
            <person name="Sim J.-S."/>
            <person name="Jeong J.-T."/>
            <person name="Choi B.-S."/>
            <person name="Jung M."/>
            <person name="Ginzburg D."/>
            <person name="Zhao K."/>
            <person name="Won S.Y."/>
            <person name="Oh T.-J."/>
            <person name="Yu Y."/>
            <person name="Kim N.-H."/>
            <person name="Lee O.R."/>
            <person name="Lee T.-H."/>
            <person name="Bashyal P."/>
            <person name="Kim T.-S."/>
            <person name="Lee W.-H."/>
            <person name="Kawkins C."/>
            <person name="Kim C.-K."/>
            <person name="Kim J.S."/>
            <person name="Ahn B.O."/>
            <person name="Rhee S.Y."/>
            <person name="Sohng J.K."/>
        </authorList>
    </citation>
    <scope>NUCLEOTIDE SEQUENCE</scope>
    <source>
        <tissue evidence="2">Leaf</tissue>
    </source>
</reference>
<feature type="region of interest" description="Disordered" evidence="1">
    <location>
        <begin position="1"/>
        <end position="20"/>
    </location>
</feature>
<keyword evidence="3" id="KW-1185">Reference proteome</keyword>
<proteinExistence type="predicted"/>
<comment type="caution">
    <text evidence="2">The sequence shown here is derived from an EMBL/GenBank/DDBJ whole genome shotgun (WGS) entry which is preliminary data.</text>
</comment>
<evidence type="ECO:0000256" key="1">
    <source>
        <dbReference type="SAM" id="MobiDB-lite"/>
    </source>
</evidence>
<sequence length="129" mass="14650">MEGQAKLTRTNSSLLRSSPTIRSSIHSLSSVNKEDVIITPLDEDENKVKKPHKSEVPTSENLLLALIFIVVALYFVSKNKGLINQSLSVPKHAWDENVRRLGFSKPNSKHVHWFIGDSLPPKREKRRKL</sequence>
<organism evidence="2 3">
    <name type="scientific">Senna tora</name>
    <dbReference type="NCBI Taxonomy" id="362788"/>
    <lineage>
        <taxon>Eukaryota</taxon>
        <taxon>Viridiplantae</taxon>
        <taxon>Streptophyta</taxon>
        <taxon>Embryophyta</taxon>
        <taxon>Tracheophyta</taxon>
        <taxon>Spermatophyta</taxon>
        <taxon>Magnoliopsida</taxon>
        <taxon>eudicotyledons</taxon>
        <taxon>Gunneridae</taxon>
        <taxon>Pentapetalae</taxon>
        <taxon>rosids</taxon>
        <taxon>fabids</taxon>
        <taxon>Fabales</taxon>
        <taxon>Fabaceae</taxon>
        <taxon>Caesalpinioideae</taxon>
        <taxon>Cassia clade</taxon>
        <taxon>Senna</taxon>
    </lineage>
</organism>
<evidence type="ECO:0000313" key="2">
    <source>
        <dbReference type="EMBL" id="KAF7843618.1"/>
    </source>
</evidence>
<feature type="compositionally biased region" description="Low complexity" evidence="1">
    <location>
        <begin position="7"/>
        <end position="18"/>
    </location>
</feature>